<dbReference type="AlphaFoldDB" id="A0A839UAT9"/>
<dbReference type="RefSeq" id="WP_112531467.1">
    <property type="nucleotide sequence ID" value="NZ_JACHXN010000010.1"/>
</dbReference>
<feature type="transmembrane region" description="Helical" evidence="1">
    <location>
        <begin position="164"/>
        <end position="182"/>
    </location>
</feature>
<feature type="transmembrane region" description="Helical" evidence="1">
    <location>
        <begin position="58"/>
        <end position="80"/>
    </location>
</feature>
<dbReference type="PANTHER" id="PTHR35342:SF5">
    <property type="entry name" value="TRICARBOXYLIC TRANSPORT PROTEIN"/>
    <property type="match status" value="1"/>
</dbReference>
<keyword evidence="1" id="KW-0812">Transmembrane</keyword>
<feature type="domain" description="DUF112" evidence="2">
    <location>
        <begin position="18"/>
        <end position="438"/>
    </location>
</feature>
<accession>A0A839UAT9</accession>
<feature type="transmembrane region" description="Helical" evidence="1">
    <location>
        <begin position="106"/>
        <end position="129"/>
    </location>
</feature>
<evidence type="ECO:0000313" key="4">
    <source>
        <dbReference type="Proteomes" id="UP000554520"/>
    </source>
</evidence>
<dbReference type="InterPro" id="IPR002823">
    <property type="entry name" value="DUF112_TM"/>
</dbReference>
<organism evidence="3 4">
    <name type="scientific">Phyllobacterium trifolii</name>
    <dbReference type="NCBI Taxonomy" id="300193"/>
    <lineage>
        <taxon>Bacteria</taxon>
        <taxon>Pseudomonadati</taxon>
        <taxon>Pseudomonadota</taxon>
        <taxon>Alphaproteobacteria</taxon>
        <taxon>Hyphomicrobiales</taxon>
        <taxon>Phyllobacteriaceae</taxon>
        <taxon>Phyllobacterium</taxon>
    </lineage>
</organism>
<feature type="transmembrane region" description="Helical" evidence="1">
    <location>
        <begin position="258"/>
        <end position="280"/>
    </location>
</feature>
<protein>
    <submittedName>
        <fullName evidence="3">Putative tricarboxylic transport membrane protein</fullName>
    </submittedName>
</protein>
<comment type="caution">
    <text evidence="3">The sequence shown here is derived from an EMBL/GenBank/DDBJ whole genome shotgun (WGS) entry which is preliminary data.</text>
</comment>
<evidence type="ECO:0000256" key="1">
    <source>
        <dbReference type="SAM" id="Phobius"/>
    </source>
</evidence>
<keyword evidence="4" id="KW-1185">Reference proteome</keyword>
<evidence type="ECO:0000313" key="3">
    <source>
        <dbReference type="EMBL" id="MBB3146993.1"/>
    </source>
</evidence>
<keyword evidence="1" id="KW-1133">Transmembrane helix</keyword>
<dbReference type="Pfam" id="PF01970">
    <property type="entry name" value="TctA"/>
    <property type="match status" value="1"/>
</dbReference>
<gene>
    <name evidence="3" type="ORF">FHS21_003409</name>
</gene>
<sequence length="500" mass="51594">MLDVALTAAGNVFTFQSLLFLTIGMLIGLVVGVVPGMGGTTALAVFGPMTVGLDPYSALSLAGGLMGAVSFGGSVTSILINLPGGAPNAATCLDGYPLAQQGKAGLALGASASASSVGGVIGVFTLLLVIPISKKIVLAFGPSEFFLLATLGLVTIAACAPGRMLRAMIVGGIGLLFAFIGFDNVNGGTRFTFGIEHLWEGIPLAPAMIGLFAFPEMIELSAKGGSIAKDKGQVGLTGTLDGVWASFKYWKTLLRGSLIGTLVGAIPGVGGTVAAFLAYFSTVQASKNPESFGKGNIEGVIAPEAANNAKDGGNLIPTLAFGIPGTAEMAVLLGVLVLHGMEPGPTMILHHEAEIYGLILTLTLSSILASVIGLMMVRPLAMITRLDAHILVPSVIAISFVGAYANNSLPGDIVLAFVFGVIGYLLIRFDYPRLPLVIALVLGELAERSFAQAMMISGGSWSIFVTRPISALLFALIVMALTYPMIRTLLQRRHSVEEVS</sequence>
<evidence type="ECO:0000259" key="2">
    <source>
        <dbReference type="Pfam" id="PF01970"/>
    </source>
</evidence>
<reference evidence="3 4" key="1">
    <citation type="submission" date="2020-08" db="EMBL/GenBank/DDBJ databases">
        <title>Genomic Encyclopedia of Type Strains, Phase III (KMG-III): the genomes of soil and plant-associated and newly described type strains.</title>
        <authorList>
            <person name="Whitman W."/>
        </authorList>
    </citation>
    <scope>NUCLEOTIDE SEQUENCE [LARGE SCALE GENOMIC DNA]</scope>
    <source>
        <strain evidence="3 4">CECT 7015</strain>
    </source>
</reference>
<dbReference type="EMBL" id="JACHXN010000010">
    <property type="protein sequence ID" value="MBB3146993.1"/>
    <property type="molecule type" value="Genomic_DNA"/>
</dbReference>
<dbReference type="Proteomes" id="UP000554520">
    <property type="component" value="Unassembled WGS sequence"/>
</dbReference>
<dbReference type="PANTHER" id="PTHR35342">
    <property type="entry name" value="TRICARBOXYLIC TRANSPORT PROTEIN"/>
    <property type="match status" value="1"/>
</dbReference>
<proteinExistence type="predicted"/>
<feature type="transmembrane region" description="Helical" evidence="1">
    <location>
        <begin position="136"/>
        <end position="158"/>
    </location>
</feature>
<feature type="transmembrane region" description="Helical" evidence="1">
    <location>
        <begin position="20"/>
        <end position="46"/>
    </location>
</feature>
<keyword evidence="1" id="KW-0472">Membrane</keyword>
<feature type="transmembrane region" description="Helical" evidence="1">
    <location>
        <begin position="355"/>
        <end position="376"/>
    </location>
</feature>
<feature type="transmembrane region" description="Helical" evidence="1">
    <location>
        <begin position="411"/>
        <end position="427"/>
    </location>
</feature>
<feature type="transmembrane region" description="Helical" evidence="1">
    <location>
        <begin position="388"/>
        <end position="405"/>
    </location>
</feature>
<name>A0A839UAT9_9HYPH</name>
<feature type="transmembrane region" description="Helical" evidence="1">
    <location>
        <begin position="461"/>
        <end position="483"/>
    </location>
</feature>